<proteinExistence type="predicted"/>
<evidence type="ECO:0000313" key="3">
    <source>
        <dbReference type="Proteomes" id="UP000271974"/>
    </source>
</evidence>
<evidence type="ECO:0000313" key="2">
    <source>
        <dbReference type="EMBL" id="RUS82620.1"/>
    </source>
</evidence>
<reference evidence="2 3" key="1">
    <citation type="submission" date="2019-01" db="EMBL/GenBank/DDBJ databases">
        <title>A draft genome assembly of the solar-powered sea slug Elysia chlorotica.</title>
        <authorList>
            <person name="Cai H."/>
            <person name="Li Q."/>
            <person name="Fang X."/>
            <person name="Li J."/>
            <person name="Curtis N.E."/>
            <person name="Altenburger A."/>
            <person name="Shibata T."/>
            <person name="Feng M."/>
            <person name="Maeda T."/>
            <person name="Schwartz J.A."/>
            <person name="Shigenobu S."/>
            <person name="Lundholm N."/>
            <person name="Nishiyama T."/>
            <person name="Yang H."/>
            <person name="Hasebe M."/>
            <person name="Li S."/>
            <person name="Pierce S.K."/>
            <person name="Wang J."/>
        </authorList>
    </citation>
    <scope>NUCLEOTIDE SEQUENCE [LARGE SCALE GENOMIC DNA]</scope>
    <source>
        <strain evidence="2">EC2010</strain>
        <tissue evidence="2">Whole organism of an adult</tissue>
    </source>
</reference>
<dbReference type="CDD" id="cd07987">
    <property type="entry name" value="LPLAT_MGAT-like"/>
    <property type="match status" value="1"/>
</dbReference>
<dbReference type="PANTHER" id="PTHR22753">
    <property type="entry name" value="TRANSMEMBRANE PROTEIN 68"/>
    <property type="match status" value="1"/>
</dbReference>
<evidence type="ECO:0000259" key="1">
    <source>
        <dbReference type="Pfam" id="PF01553"/>
    </source>
</evidence>
<sequence length="317" mass="36523">MDILKEVYSYICSFDIDYISWVLWVVYPILISFLLPVFILLFIFLSSFMLFIYKQRMKLRAAYVHDFWEGARKTLSAFWIAQARIWHGYEIEGLENIPVSGPALIIYYHGTLPVDMYYVVSSLILEKDRQVHLVGDKFLFHIPGWQTLMEVCKVTTGTVSSCVEVLRNGHILSIAPGGVREALFGDETYSLMWNQRSGFCKVALQANVPIIPMFTVNIREAFRTPGWARDWLRGFYEKTRLPLVPIYGFFPVKLKTVFGEPIRPDPNSTPEELAAVVRTGIRSLIKHHQRCPGSILHALLDRFPFFRSKCRLSEAAS</sequence>
<organism evidence="2 3">
    <name type="scientific">Elysia chlorotica</name>
    <name type="common">Eastern emerald elysia</name>
    <name type="synonym">Sea slug</name>
    <dbReference type="NCBI Taxonomy" id="188477"/>
    <lineage>
        <taxon>Eukaryota</taxon>
        <taxon>Metazoa</taxon>
        <taxon>Spiralia</taxon>
        <taxon>Lophotrochozoa</taxon>
        <taxon>Mollusca</taxon>
        <taxon>Gastropoda</taxon>
        <taxon>Heterobranchia</taxon>
        <taxon>Euthyneura</taxon>
        <taxon>Panpulmonata</taxon>
        <taxon>Sacoglossa</taxon>
        <taxon>Placobranchoidea</taxon>
        <taxon>Plakobranchidae</taxon>
        <taxon>Elysia</taxon>
    </lineage>
</organism>
<dbReference type="EMBL" id="RQTK01000278">
    <property type="protein sequence ID" value="RUS82620.1"/>
    <property type="molecule type" value="Genomic_DNA"/>
</dbReference>
<name>A0A433TM10_ELYCH</name>
<dbReference type="Proteomes" id="UP000271974">
    <property type="component" value="Unassembled WGS sequence"/>
</dbReference>
<dbReference type="InterPro" id="IPR002123">
    <property type="entry name" value="Plipid/glycerol_acylTrfase"/>
</dbReference>
<feature type="domain" description="Phospholipid/glycerol acyltransferase" evidence="1">
    <location>
        <begin position="90"/>
        <end position="213"/>
    </location>
</feature>
<protein>
    <recommendedName>
        <fullName evidence="1">Phospholipid/glycerol acyltransferase domain-containing protein</fullName>
    </recommendedName>
</protein>
<dbReference type="AlphaFoldDB" id="A0A433TM10"/>
<dbReference type="GO" id="GO:0016746">
    <property type="term" value="F:acyltransferase activity"/>
    <property type="evidence" value="ECO:0007669"/>
    <property type="project" value="InterPro"/>
</dbReference>
<comment type="caution">
    <text evidence="2">The sequence shown here is derived from an EMBL/GenBank/DDBJ whole genome shotgun (WGS) entry which is preliminary data.</text>
</comment>
<dbReference type="STRING" id="188477.A0A433TM10"/>
<gene>
    <name evidence="2" type="ORF">EGW08_009613</name>
</gene>
<accession>A0A433TM10</accession>
<dbReference type="GO" id="GO:0016020">
    <property type="term" value="C:membrane"/>
    <property type="evidence" value="ECO:0007669"/>
    <property type="project" value="TreeGrafter"/>
</dbReference>
<dbReference type="SUPFAM" id="SSF69593">
    <property type="entry name" value="Glycerol-3-phosphate (1)-acyltransferase"/>
    <property type="match status" value="1"/>
</dbReference>
<dbReference type="Pfam" id="PF01553">
    <property type="entry name" value="Acyltransferase"/>
    <property type="match status" value="1"/>
</dbReference>
<dbReference type="OrthoDB" id="44277at2759"/>
<keyword evidence="3" id="KW-1185">Reference proteome</keyword>
<dbReference type="PANTHER" id="PTHR22753:SF14">
    <property type="entry name" value="MONOACYLGLYCEROL_DIACYLGLYCEROL O-ACYLTRANSFERASE"/>
    <property type="match status" value="1"/>
</dbReference>